<comment type="similarity">
    <text evidence="5">Belongs to the TRAFAC class OBG-HflX-like GTPase superfamily. HflX GTPase family.</text>
</comment>
<evidence type="ECO:0000313" key="10">
    <source>
        <dbReference type="EMBL" id="BDS07312.1"/>
    </source>
</evidence>
<feature type="binding site" evidence="7">
    <location>
        <position position="236"/>
    </location>
    <ligand>
        <name>Mg(2+)</name>
        <dbReference type="ChEBI" id="CHEBI:18420"/>
    </ligand>
</feature>
<dbReference type="Pfam" id="PF16360">
    <property type="entry name" value="GTP-bdg_M"/>
    <property type="match status" value="1"/>
</dbReference>
<dbReference type="GO" id="GO:0043022">
    <property type="term" value="F:ribosome binding"/>
    <property type="evidence" value="ECO:0007669"/>
    <property type="project" value="TreeGrafter"/>
</dbReference>
<dbReference type="SUPFAM" id="SSF52540">
    <property type="entry name" value="P-loop containing nucleoside triphosphate hydrolases"/>
    <property type="match status" value="1"/>
</dbReference>
<evidence type="ECO:0000256" key="6">
    <source>
        <dbReference type="PIRSR" id="PIRSR006809-1"/>
    </source>
</evidence>
<dbReference type="InterPro" id="IPR025121">
    <property type="entry name" value="GTPase_HflX_N"/>
</dbReference>
<evidence type="ECO:0000256" key="8">
    <source>
        <dbReference type="SAM" id="Coils"/>
    </source>
</evidence>
<dbReference type="InterPro" id="IPR016496">
    <property type="entry name" value="GTPase_HflX"/>
</dbReference>
<accession>A0AAT9FMG9</accession>
<dbReference type="Gene3D" id="3.40.50.11060">
    <property type="entry name" value="GTPase HflX, N-terminal domain"/>
    <property type="match status" value="1"/>
</dbReference>
<dbReference type="PANTHER" id="PTHR10229:SF0">
    <property type="entry name" value="GTP-BINDING PROTEIN 6-RELATED"/>
    <property type="match status" value="1"/>
</dbReference>
<evidence type="ECO:0000256" key="7">
    <source>
        <dbReference type="PIRSR" id="PIRSR006809-2"/>
    </source>
</evidence>
<dbReference type="InterPro" id="IPR032305">
    <property type="entry name" value="GTP-bd_M"/>
</dbReference>
<dbReference type="Pfam" id="PF01926">
    <property type="entry name" value="MMR_HSR1"/>
    <property type="match status" value="1"/>
</dbReference>
<evidence type="ECO:0000256" key="5">
    <source>
        <dbReference type="HAMAP-Rule" id="MF_00900"/>
    </source>
</evidence>
<keyword evidence="1 7" id="KW-0479">Metal-binding</keyword>
<keyword evidence="5" id="KW-0963">Cytoplasm</keyword>
<dbReference type="InterPro" id="IPR030394">
    <property type="entry name" value="G_HFLX_dom"/>
</dbReference>
<dbReference type="HAMAP" id="MF_00900">
    <property type="entry name" value="GTPase_HflX"/>
    <property type="match status" value="1"/>
</dbReference>
<dbReference type="AlphaFoldDB" id="A0AAT9FMG9"/>
<dbReference type="PIRSF" id="PIRSF006809">
    <property type="entry name" value="GTP-binding_hflX_prd"/>
    <property type="match status" value="1"/>
</dbReference>
<dbReference type="InterPro" id="IPR006073">
    <property type="entry name" value="GTP-bd"/>
</dbReference>
<feature type="binding site" evidence="6">
    <location>
        <begin position="229"/>
        <end position="236"/>
    </location>
    <ligand>
        <name>GTP</name>
        <dbReference type="ChEBI" id="CHEBI:37565"/>
    </ligand>
</feature>
<proteinExistence type="inferred from homology"/>
<evidence type="ECO:0000259" key="9">
    <source>
        <dbReference type="PROSITE" id="PS51705"/>
    </source>
</evidence>
<dbReference type="CDD" id="cd01878">
    <property type="entry name" value="HflX"/>
    <property type="match status" value="1"/>
</dbReference>
<evidence type="ECO:0000256" key="2">
    <source>
        <dbReference type="ARBA" id="ARBA00022741"/>
    </source>
</evidence>
<feature type="domain" description="Hflx-type G" evidence="9">
    <location>
        <begin position="223"/>
        <end position="389"/>
    </location>
</feature>
<comment type="cofactor">
    <cofactor evidence="7">
        <name>Mg(2+)</name>
        <dbReference type="ChEBI" id="CHEBI:18420"/>
    </cofactor>
</comment>
<dbReference type="GO" id="GO:0005525">
    <property type="term" value="F:GTP binding"/>
    <property type="evidence" value="ECO:0007669"/>
    <property type="project" value="UniProtKB-UniRule"/>
</dbReference>
<dbReference type="Gene3D" id="6.10.250.2860">
    <property type="match status" value="1"/>
</dbReference>
<keyword evidence="4 5" id="KW-0342">GTP-binding</keyword>
<dbReference type="KEGG" id="osu:NT6N_23520"/>
<feature type="binding site" evidence="6">
    <location>
        <begin position="276"/>
        <end position="279"/>
    </location>
    <ligand>
        <name>GTP</name>
        <dbReference type="ChEBI" id="CHEBI:37565"/>
    </ligand>
</feature>
<protein>
    <recommendedName>
        <fullName evidence="5">GTPase HflX</fullName>
    </recommendedName>
    <alternativeName>
        <fullName evidence="5">GTP-binding protein HflX</fullName>
    </alternativeName>
</protein>
<dbReference type="GO" id="GO:0005737">
    <property type="term" value="C:cytoplasm"/>
    <property type="evidence" value="ECO:0007669"/>
    <property type="project" value="UniProtKB-SubCell"/>
</dbReference>
<evidence type="ECO:0000256" key="1">
    <source>
        <dbReference type="ARBA" id="ARBA00022723"/>
    </source>
</evidence>
<comment type="subcellular location">
    <subcellularLocation>
        <location evidence="5">Cytoplasm</location>
    </subcellularLocation>
    <text evidence="5">May associate with membranes.</text>
</comment>
<sequence length="444" mass="49520">MACADGLNRALICHMFEVREKPEMVERALLVRICGSRKEEEEDASLLEELGELVSTLGIGVAESVLVFTRSFHRKYLCGTGKADEVVELARAHECDCIVFDNMFLPSQQRNWEELADICVIDREEVILDIFSKRAHTREARLQVDLAKMQYSLPRLARMWGHLDREGGGGQGGGGASRGMGEQQIEVDRRLARTRIDQCKRELAEVRKQRDTRRKEREKQSIPCAAIAGYTNAGKSTLLNRLSGSEVMAKDMLFATLDTTTRAIELPDGQPLLLTDTVGFVRNLPHRLVEAFKATLEESVLADFIVHVLDASSPEVEKFYKTTMEVLEELGAGDKPVITVLNKIDVLNDPVKLAGLEVSFPNTISVSAMTGEGIDKLMEKFSEMLVDRVQTLTYRVPQSRGDIPGLLHRDAKVLSTDYEGNDLILRAIVPESIAGKIAEFCIEE</sequence>
<dbReference type="InterPro" id="IPR042108">
    <property type="entry name" value="GTPase_HflX_N_sf"/>
</dbReference>
<dbReference type="GO" id="GO:0046872">
    <property type="term" value="F:metal ion binding"/>
    <property type="evidence" value="ECO:0007669"/>
    <property type="project" value="UniProtKB-KW"/>
</dbReference>
<dbReference type="Pfam" id="PF13167">
    <property type="entry name" value="GTP-bdg_N"/>
    <property type="match status" value="1"/>
</dbReference>
<dbReference type="NCBIfam" id="TIGR03156">
    <property type="entry name" value="GTP_HflX"/>
    <property type="match status" value="1"/>
</dbReference>
<organism evidence="10">
    <name type="scientific">Oceaniferula spumae</name>
    <dbReference type="NCBI Taxonomy" id="2979115"/>
    <lineage>
        <taxon>Bacteria</taxon>
        <taxon>Pseudomonadati</taxon>
        <taxon>Verrucomicrobiota</taxon>
        <taxon>Verrucomicrobiia</taxon>
        <taxon>Verrucomicrobiales</taxon>
        <taxon>Verrucomicrobiaceae</taxon>
        <taxon>Oceaniferula</taxon>
    </lineage>
</organism>
<evidence type="ECO:0000256" key="3">
    <source>
        <dbReference type="ARBA" id="ARBA00022842"/>
    </source>
</evidence>
<feature type="binding site" evidence="6">
    <location>
        <begin position="254"/>
        <end position="258"/>
    </location>
    <ligand>
        <name>GTP</name>
        <dbReference type="ChEBI" id="CHEBI:37565"/>
    </ligand>
</feature>
<feature type="coiled-coil region" evidence="8">
    <location>
        <begin position="189"/>
        <end position="216"/>
    </location>
</feature>
<keyword evidence="2 5" id="KW-0547">Nucleotide-binding</keyword>
<evidence type="ECO:0000256" key="4">
    <source>
        <dbReference type="ARBA" id="ARBA00023134"/>
    </source>
</evidence>
<dbReference type="EMBL" id="AP026866">
    <property type="protein sequence ID" value="BDS07312.1"/>
    <property type="molecule type" value="Genomic_DNA"/>
</dbReference>
<dbReference type="Gene3D" id="3.40.50.300">
    <property type="entry name" value="P-loop containing nucleotide triphosphate hydrolases"/>
    <property type="match status" value="1"/>
</dbReference>
<reference evidence="10" key="1">
    <citation type="submission" date="2024-07" db="EMBL/GenBank/DDBJ databases">
        <title>Complete genome sequence of Verrucomicrobiaceae bacterium NT6N.</title>
        <authorList>
            <person name="Huang C."/>
            <person name="Takami H."/>
            <person name="Hamasaki K."/>
        </authorList>
    </citation>
    <scope>NUCLEOTIDE SEQUENCE</scope>
    <source>
        <strain evidence="10">NT6N</strain>
    </source>
</reference>
<keyword evidence="8" id="KW-0175">Coiled coil</keyword>
<feature type="binding site" evidence="6">
    <location>
        <begin position="342"/>
        <end position="345"/>
    </location>
    <ligand>
        <name>GTP</name>
        <dbReference type="ChEBI" id="CHEBI:37565"/>
    </ligand>
</feature>
<keyword evidence="3 7" id="KW-0460">Magnesium</keyword>
<feature type="binding site" evidence="7">
    <location>
        <position position="256"/>
    </location>
    <ligand>
        <name>Mg(2+)</name>
        <dbReference type="ChEBI" id="CHEBI:18420"/>
    </ligand>
</feature>
<dbReference type="PROSITE" id="PS51705">
    <property type="entry name" value="G_HFLX"/>
    <property type="match status" value="1"/>
</dbReference>
<dbReference type="PANTHER" id="PTHR10229">
    <property type="entry name" value="GTP-BINDING PROTEIN HFLX"/>
    <property type="match status" value="1"/>
</dbReference>
<comment type="subunit">
    <text evidence="5">Monomer. Associates with the 50S ribosomal subunit.</text>
</comment>
<comment type="function">
    <text evidence="5">GTPase that associates with the 50S ribosomal subunit and may have a role during protein synthesis or ribosome biogenesis.</text>
</comment>
<name>A0AAT9FMG9_9BACT</name>
<dbReference type="InterPro" id="IPR027417">
    <property type="entry name" value="P-loop_NTPase"/>
</dbReference>
<dbReference type="GO" id="GO:0003924">
    <property type="term" value="F:GTPase activity"/>
    <property type="evidence" value="ECO:0007669"/>
    <property type="project" value="UniProtKB-UniRule"/>
</dbReference>
<gene>
    <name evidence="5 10" type="primary">hflX</name>
    <name evidence="10" type="ORF">NT6N_23520</name>
</gene>